<keyword evidence="1" id="KW-0472">Membrane</keyword>
<dbReference type="Proteomes" id="UP001500804">
    <property type="component" value="Unassembled WGS sequence"/>
</dbReference>
<evidence type="ECO:0000313" key="2">
    <source>
        <dbReference type="EMBL" id="GAA5128601.1"/>
    </source>
</evidence>
<keyword evidence="1" id="KW-1133">Transmembrane helix</keyword>
<name>A0ABP9NPY6_9PSEU</name>
<reference evidence="3" key="1">
    <citation type="journal article" date="2019" name="Int. J. Syst. Evol. Microbiol.">
        <title>The Global Catalogue of Microorganisms (GCM) 10K type strain sequencing project: providing services to taxonomists for standard genome sequencing and annotation.</title>
        <authorList>
            <consortium name="The Broad Institute Genomics Platform"/>
            <consortium name="The Broad Institute Genome Sequencing Center for Infectious Disease"/>
            <person name="Wu L."/>
            <person name="Ma J."/>
        </authorList>
    </citation>
    <scope>NUCLEOTIDE SEQUENCE [LARGE SCALE GENOMIC DNA]</scope>
    <source>
        <strain evidence="3">JCM 18302</strain>
    </source>
</reference>
<protein>
    <submittedName>
        <fullName evidence="2">Uncharacterized protein</fullName>
    </submittedName>
</protein>
<dbReference type="EMBL" id="BAABJO010000019">
    <property type="protein sequence ID" value="GAA5128601.1"/>
    <property type="molecule type" value="Genomic_DNA"/>
</dbReference>
<keyword evidence="3" id="KW-1185">Reference proteome</keyword>
<sequence length="143" mass="14265">MTTPHPAAPGRRPVAPLVCCTIATVVVTLLALVATGGALVWLQSGGPATDRAMATLLAVLGLVFLGTPATLMWVALIRLFTQPPRGATLMIGCLRAVGGFVLVVALPTMSRSGSVAVIGAVAGIALAFLGAAQLLASATRAPA</sequence>
<organism evidence="2 3">
    <name type="scientific">Pseudonocardia adelaidensis</name>
    <dbReference type="NCBI Taxonomy" id="648754"/>
    <lineage>
        <taxon>Bacteria</taxon>
        <taxon>Bacillati</taxon>
        <taxon>Actinomycetota</taxon>
        <taxon>Actinomycetes</taxon>
        <taxon>Pseudonocardiales</taxon>
        <taxon>Pseudonocardiaceae</taxon>
        <taxon>Pseudonocardia</taxon>
    </lineage>
</organism>
<keyword evidence="1" id="KW-0812">Transmembrane</keyword>
<feature type="transmembrane region" description="Helical" evidence="1">
    <location>
        <begin position="14"/>
        <end position="42"/>
    </location>
</feature>
<evidence type="ECO:0000256" key="1">
    <source>
        <dbReference type="SAM" id="Phobius"/>
    </source>
</evidence>
<feature type="transmembrane region" description="Helical" evidence="1">
    <location>
        <begin position="113"/>
        <end position="136"/>
    </location>
</feature>
<gene>
    <name evidence="2" type="ORF">GCM10023320_47810</name>
</gene>
<proteinExistence type="predicted"/>
<accession>A0ABP9NPY6</accession>
<comment type="caution">
    <text evidence="2">The sequence shown here is derived from an EMBL/GenBank/DDBJ whole genome shotgun (WGS) entry which is preliminary data.</text>
</comment>
<evidence type="ECO:0000313" key="3">
    <source>
        <dbReference type="Proteomes" id="UP001500804"/>
    </source>
</evidence>
<feature type="transmembrane region" description="Helical" evidence="1">
    <location>
        <begin position="86"/>
        <end position="106"/>
    </location>
</feature>
<feature type="transmembrane region" description="Helical" evidence="1">
    <location>
        <begin position="54"/>
        <end position="80"/>
    </location>
</feature>